<dbReference type="OrthoDB" id="8635520at2"/>
<evidence type="ECO:0000313" key="3">
    <source>
        <dbReference type="Proteomes" id="UP000226079"/>
    </source>
</evidence>
<keyword evidence="3" id="KW-1185">Reference proteome</keyword>
<dbReference type="AlphaFoldDB" id="A0A2A9CPF9"/>
<gene>
    <name evidence="2" type="ORF">ATK74_0561</name>
</gene>
<dbReference type="PRINTS" id="PR00598">
    <property type="entry name" value="HTHMARR"/>
</dbReference>
<dbReference type="GO" id="GO:0003700">
    <property type="term" value="F:DNA-binding transcription factor activity"/>
    <property type="evidence" value="ECO:0007669"/>
    <property type="project" value="InterPro"/>
</dbReference>
<accession>A0A2A9CPF9</accession>
<dbReference type="GO" id="GO:0006950">
    <property type="term" value="P:response to stress"/>
    <property type="evidence" value="ECO:0007669"/>
    <property type="project" value="TreeGrafter"/>
</dbReference>
<dbReference type="PROSITE" id="PS50995">
    <property type="entry name" value="HTH_MARR_2"/>
    <property type="match status" value="1"/>
</dbReference>
<feature type="domain" description="HTH marR-type" evidence="1">
    <location>
        <begin position="14"/>
        <end position="149"/>
    </location>
</feature>
<dbReference type="InterPro" id="IPR036390">
    <property type="entry name" value="WH_DNA-bd_sf"/>
</dbReference>
<dbReference type="RefSeq" id="WP_098459611.1">
    <property type="nucleotide sequence ID" value="NZ_PDJC01000001.1"/>
</dbReference>
<dbReference type="PANTHER" id="PTHR33164">
    <property type="entry name" value="TRANSCRIPTIONAL REGULATOR, MARR FAMILY"/>
    <property type="match status" value="1"/>
</dbReference>
<dbReference type="InterPro" id="IPR039422">
    <property type="entry name" value="MarR/SlyA-like"/>
</dbReference>
<evidence type="ECO:0000313" key="2">
    <source>
        <dbReference type="EMBL" id="PFG16036.1"/>
    </source>
</evidence>
<dbReference type="EMBL" id="PDJC01000001">
    <property type="protein sequence ID" value="PFG16036.1"/>
    <property type="molecule type" value="Genomic_DNA"/>
</dbReference>
<dbReference type="InterPro" id="IPR000835">
    <property type="entry name" value="HTH_MarR-typ"/>
</dbReference>
<proteinExistence type="predicted"/>
<dbReference type="Pfam" id="PF01047">
    <property type="entry name" value="MarR"/>
    <property type="match status" value="1"/>
</dbReference>
<dbReference type="PANTHER" id="PTHR33164:SF99">
    <property type="entry name" value="MARR FAMILY REGULATORY PROTEIN"/>
    <property type="match status" value="1"/>
</dbReference>
<dbReference type="Proteomes" id="UP000226079">
    <property type="component" value="Unassembled WGS sequence"/>
</dbReference>
<sequence>MATEIVPRWLSEDQQRIWRLYLNGVAKITEVLDAELRQFGLDLGEYEILVHLSESPDHQLRMSDLASRVRQSRSRLTHTVARMETKGLISRLSCPSDRRGVIANMTQAGYALLVEAAPYHVESVRRILVDPVSKADFTALGRAMQAVLSVTD</sequence>
<reference evidence="2 3" key="1">
    <citation type="submission" date="2017-10" db="EMBL/GenBank/DDBJ databases">
        <title>Sequencing the genomes of 1000 actinobacteria strains.</title>
        <authorList>
            <person name="Klenk H.-P."/>
        </authorList>
    </citation>
    <scope>NUCLEOTIDE SEQUENCE [LARGE SCALE GENOMIC DNA]</scope>
    <source>
        <strain evidence="2 3">DSM 15597</strain>
    </source>
</reference>
<dbReference type="Gene3D" id="1.10.10.10">
    <property type="entry name" value="Winged helix-like DNA-binding domain superfamily/Winged helix DNA-binding domain"/>
    <property type="match status" value="1"/>
</dbReference>
<comment type="caution">
    <text evidence="2">The sequence shown here is derived from an EMBL/GenBank/DDBJ whole genome shotgun (WGS) entry which is preliminary data.</text>
</comment>
<dbReference type="SUPFAM" id="SSF46785">
    <property type="entry name" value="Winged helix' DNA-binding domain"/>
    <property type="match status" value="1"/>
</dbReference>
<name>A0A2A9CPF9_9ACTN</name>
<protein>
    <submittedName>
        <fullName evidence="2">MarR family transcriptional regulator</fullName>
    </submittedName>
</protein>
<dbReference type="InterPro" id="IPR036388">
    <property type="entry name" value="WH-like_DNA-bd_sf"/>
</dbReference>
<evidence type="ECO:0000259" key="1">
    <source>
        <dbReference type="PROSITE" id="PS50995"/>
    </source>
</evidence>
<dbReference type="SMART" id="SM00347">
    <property type="entry name" value="HTH_MARR"/>
    <property type="match status" value="1"/>
</dbReference>
<organism evidence="2 3">
    <name type="scientific">Propionicimonas paludicola</name>
    <dbReference type="NCBI Taxonomy" id="185243"/>
    <lineage>
        <taxon>Bacteria</taxon>
        <taxon>Bacillati</taxon>
        <taxon>Actinomycetota</taxon>
        <taxon>Actinomycetes</taxon>
        <taxon>Propionibacteriales</taxon>
        <taxon>Nocardioidaceae</taxon>
        <taxon>Propionicimonas</taxon>
    </lineage>
</organism>